<evidence type="ECO:0000256" key="2">
    <source>
        <dbReference type="ARBA" id="ARBA00005048"/>
    </source>
</evidence>
<dbReference type="InterPro" id="IPR040442">
    <property type="entry name" value="Pyrv_kinase-like_dom_sf"/>
</dbReference>
<dbReference type="GO" id="GO:0016301">
    <property type="term" value="F:kinase activity"/>
    <property type="evidence" value="ECO:0007669"/>
    <property type="project" value="UniProtKB-KW"/>
</dbReference>
<keyword evidence="11 13" id="KW-0324">Glycolysis</keyword>
<evidence type="ECO:0000256" key="1">
    <source>
        <dbReference type="ARBA" id="ARBA00004997"/>
    </source>
</evidence>
<evidence type="ECO:0000256" key="7">
    <source>
        <dbReference type="ARBA" id="ARBA00022741"/>
    </source>
</evidence>
<keyword evidence="9" id="KW-0067">ATP-binding</keyword>
<dbReference type="Proteomes" id="UP000078507">
    <property type="component" value="Unassembled WGS sequence"/>
</dbReference>
<feature type="domain" description="ATP-sulfurylase PUA-like" evidence="16">
    <location>
        <begin position="348"/>
        <end position="500"/>
    </location>
</feature>
<dbReference type="UniPathway" id="UPA00109">
    <property type="reaction ID" value="UER00188"/>
</dbReference>
<dbReference type="SUPFAM" id="SSF50800">
    <property type="entry name" value="PK beta-barrel domain-like"/>
    <property type="match status" value="1"/>
</dbReference>
<comment type="pathway">
    <text evidence="2">Sulfur metabolism; hydrogen sulfide biosynthesis; sulfite from sulfate: step 1/3.</text>
</comment>
<dbReference type="InterPro" id="IPR011037">
    <property type="entry name" value="Pyrv_Knase-like_insert_dom_sf"/>
</dbReference>
<comment type="catalytic activity">
    <reaction evidence="13">
        <text>pyruvate + ATP = phosphoenolpyruvate + ADP + H(+)</text>
        <dbReference type="Rhea" id="RHEA:18157"/>
        <dbReference type="ChEBI" id="CHEBI:15361"/>
        <dbReference type="ChEBI" id="CHEBI:15378"/>
        <dbReference type="ChEBI" id="CHEBI:30616"/>
        <dbReference type="ChEBI" id="CHEBI:58702"/>
        <dbReference type="ChEBI" id="CHEBI:456216"/>
        <dbReference type="EC" id="2.7.1.40"/>
    </reaction>
</comment>
<evidence type="ECO:0000256" key="4">
    <source>
        <dbReference type="ARBA" id="ARBA00012142"/>
    </source>
</evidence>
<dbReference type="RefSeq" id="WP_066876809.1">
    <property type="nucleotide sequence ID" value="NZ_LNQB01000083.1"/>
</dbReference>
<evidence type="ECO:0000256" key="13">
    <source>
        <dbReference type="RuleBase" id="RU000504"/>
    </source>
</evidence>
<evidence type="ECO:0000259" key="14">
    <source>
        <dbReference type="Pfam" id="PF00224"/>
    </source>
</evidence>
<keyword evidence="10 13" id="KW-0460">Magnesium</keyword>
<dbReference type="InterPro" id="IPR015793">
    <property type="entry name" value="Pyrv_Knase_brl"/>
</dbReference>
<dbReference type="GO" id="GO:0005524">
    <property type="term" value="F:ATP binding"/>
    <property type="evidence" value="ECO:0007669"/>
    <property type="project" value="UniProtKB-KW"/>
</dbReference>
<evidence type="ECO:0000313" key="17">
    <source>
        <dbReference type="EMBL" id="OAP42013.1"/>
    </source>
</evidence>
<evidence type="ECO:0000256" key="5">
    <source>
        <dbReference type="ARBA" id="ARBA00022679"/>
    </source>
</evidence>
<evidence type="ECO:0000259" key="15">
    <source>
        <dbReference type="Pfam" id="PF01747"/>
    </source>
</evidence>
<comment type="similarity">
    <text evidence="3 13">Belongs to the pyruvate kinase family.</text>
</comment>
<keyword evidence="7" id="KW-0547">Nucleotide-binding</keyword>
<keyword evidence="5 13" id="KW-0808">Transferase</keyword>
<reference evidence="17 18" key="1">
    <citation type="submission" date="2015-11" db="EMBL/GenBank/DDBJ databases">
        <title>Ensifer anhuiense sp. nov., an effective nitrogen fixation bacterium with Glycine soja.</title>
        <authorList>
            <person name="Yan H."/>
            <person name="Chen W."/>
        </authorList>
    </citation>
    <scope>NUCLEOTIDE SEQUENCE [LARGE SCALE GENOMIC DNA]</scope>
    <source>
        <strain evidence="17 18">LMG 7837</strain>
    </source>
</reference>
<dbReference type="Pfam" id="PF01747">
    <property type="entry name" value="ATP-sulfurylase"/>
    <property type="match status" value="1"/>
</dbReference>
<dbReference type="InterPro" id="IPR015813">
    <property type="entry name" value="Pyrv/PenolPyrv_kinase-like_dom"/>
</dbReference>
<dbReference type="AlphaFoldDB" id="A0A178Y4R9"/>
<evidence type="ECO:0000256" key="10">
    <source>
        <dbReference type="ARBA" id="ARBA00022842"/>
    </source>
</evidence>
<dbReference type="InterPro" id="IPR024951">
    <property type="entry name" value="Sulfurylase_cat_dom"/>
</dbReference>
<comment type="caution">
    <text evidence="17">The sequence shown here is derived from an EMBL/GenBank/DDBJ whole genome shotgun (WGS) entry which is preliminary data.</text>
</comment>
<dbReference type="GO" id="GO:0030955">
    <property type="term" value="F:potassium ion binding"/>
    <property type="evidence" value="ECO:0007669"/>
    <property type="project" value="InterPro"/>
</dbReference>
<evidence type="ECO:0000256" key="9">
    <source>
        <dbReference type="ARBA" id="ARBA00022840"/>
    </source>
</evidence>
<dbReference type="SUPFAM" id="SSF88697">
    <property type="entry name" value="PUA domain-like"/>
    <property type="match status" value="1"/>
</dbReference>
<feature type="domain" description="Sulphate adenylyltransferase catalytic" evidence="15">
    <location>
        <begin position="508"/>
        <end position="714"/>
    </location>
</feature>
<dbReference type="SUPFAM" id="SSF52374">
    <property type="entry name" value="Nucleotidylyl transferase"/>
    <property type="match status" value="1"/>
</dbReference>
<dbReference type="GO" id="GO:0000287">
    <property type="term" value="F:magnesium ion binding"/>
    <property type="evidence" value="ECO:0007669"/>
    <property type="project" value="InterPro"/>
</dbReference>
<dbReference type="InterPro" id="IPR025980">
    <property type="entry name" value="ATP-Sase_PUA-like_dom"/>
</dbReference>
<dbReference type="InterPro" id="IPR015947">
    <property type="entry name" value="PUA-like_sf"/>
</dbReference>
<dbReference type="InterPro" id="IPR001697">
    <property type="entry name" value="Pyr_Knase"/>
</dbReference>
<evidence type="ECO:0000256" key="3">
    <source>
        <dbReference type="ARBA" id="ARBA00008663"/>
    </source>
</evidence>
<evidence type="ECO:0000256" key="11">
    <source>
        <dbReference type="ARBA" id="ARBA00023152"/>
    </source>
</evidence>
<proteinExistence type="inferred from homology"/>
<dbReference type="GO" id="GO:0004781">
    <property type="term" value="F:sulfate adenylyltransferase (ATP) activity"/>
    <property type="evidence" value="ECO:0007669"/>
    <property type="project" value="InterPro"/>
</dbReference>
<keyword evidence="12" id="KW-0670">Pyruvate</keyword>
<evidence type="ECO:0000256" key="8">
    <source>
        <dbReference type="ARBA" id="ARBA00022777"/>
    </source>
</evidence>
<evidence type="ECO:0000313" key="18">
    <source>
        <dbReference type="Proteomes" id="UP000078507"/>
    </source>
</evidence>
<keyword evidence="8 13" id="KW-0418">Kinase</keyword>
<keyword evidence="6" id="KW-0479">Metal-binding</keyword>
<dbReference type="SUPFAM" id="SSF51621">
    <property type="entry name" value="Phosphoenolpyruvate/pyruvate domain"/>
    <property type="match status" value="1"/>
</dbReference>
<dbReference type="Gene3D" id="2.40.33.10">
    <property type="entry name" value="PK beta-barrel domain-like"/>
    <property type="match status" value="1"/>
</dbReference>
<dbReference type="PRINTS" id="PR01050">
    <property type="entry name" value="PYRUVTKNASE"/>
</dbReference>
<dbReference type="EC" id="2.7.1.40" evidence="4 13"/>
<name>A0A178Y4R9_SINSA</name>
<dbReference type="STRING" id="36856.ATB98_06250"/>
<dbReference type="PANTHER" id="PTHR43509:SF1">
    <property type="entry name" value="SULFATE ADENYLYLTRANSFERASE"/>
    <property type="match status" value="1"/>
</dbReference>
<evidence type="ECO:0000256" key="6">
    <source>
        <dbReference type="ARBA" id="ARBA00022723"/>
    </source>
</evidence>
<dbReference type="OrthoDB" id="9812123at2"/>
<keyword evidence="18" id="KW-1185">Reference proteome</keyword>
<organism evidence="17 18">
    <name type="scientific">Sinorhizobium saheli</name>
    <dbReference type="NCBI Taxonomy" id="36856"/>
    <lineage>
        <taxon>Bacteria</taxon>
        <taxon>Pseudomonadati</taxon>
        <taxon>Pseudomonadota</taxon>
        <taxon>Alphaproteobacteria</taxon>
        <taxon>Hyphomicrobiales</taxon>
        <taxon>Rhizobiaceae</taxon>
        <taxon>Sinorhizobium/Ensifer group</taxon>
        <taxon>Sinorhizobium</taxon>
    </lineage>
</organism>
<dbReference type="InterPro" id="IPR015806">
    <property type="entry name" value="Pyrv_Knase_insert_dom_sf"/>
</dbReference>
<comment type="pathway">
    <text evidence="1 13">Carbohydrate degradation; glycolysis; pyruvate from D-glyceraldehyde 3-phosphate: step 5/5.</text>
</comment>
<dbReference type="GO" id="GO:0004743">
    <property type="term" value="F:pyruvate kinase activity"/>
    <property type="evidence" value="ECO:0007669"/>
    <property type="project" value="UniProtKB-EC"/>
</dbReference>
<dbReference type="Gene3D" id="3.20.20.60">
    <property type="entry name" value="Phosphoenolpyruvate-binding domains"/>
    <property type="match status" value="1"/>
</dbReference>
<feature type="domain" description="Pyruvate kinase barrel" evidence="14">
    <location>
        <begin position="4"/>
        <end position="313"/>
    </location>
</feature>
<gene>
    <name evidence="17" type="ORF">ATB98_06250</name>
</gene>
<keyword evidence="17" id="KW-0548">Nucleotidyltransferase</keyword>
<dbReference type="Pfam" id="PF14306">
    <property type="entry name" value="PUA_2"/>
    <property type="match status" value="1"/>
</dbReference>
<dbReference type="Gene3D" id="3.10.400.10">
    <property type="entry name" value="Sulfate adenylyltransferase"/>
    <property type="match status" value="1"/>
</dbReference>
<dbReference type="InterPro" id="IPR014729">
    <property type="entry name" value="Rossmann-like_a/b/a_fold"/>
</dbReference>
<dbReference type="Gene3D" id="3.40.50.620">
    <property type="entry name" value="HUPs"/>
    <property type="match status" value="1"/>
</dbReference>
<sequence length="726" mass="79774">MKVKEVELLCTLGPASLNDRVIHWLERAGTSILRLNLSHTKVEDLERIIHFIQKRTSLPLCLDTEGAQVRTGPLADGRVSVRENRFLTAHARPVAGDQFSISLYPAYIVNQLEVGDFVSIDFNSVLSQVVEKRNDEVVLRILNGGEIGPNKAVTVQRPIEMPPLTDKDRAAIAIGRRMGIRHFALSFAHRASDVDAIRSLAGGEAMIISKIECLTGLRNLAAIAEKSDAILIDRGDLSREVPIEQIPAIQKMIIRGAKAHGAKVYVATNLLESMTTAPTPTRAEVNDIYNTLADGADGLVLAAETAIGQYPVNCARMVMKVAQQYQRNLNAAPRSIRVRPSSLMAGVEPHGGRLVCRTAGHAEHLEIAGLPTITIGDEELTDVEQIARGTFSPLRGFMDKACLESVLEDNQLPTGLVWTMPVVLAVPLEAACRYSKGDRVVLATGCGSPHSLLEISETYYLDPELLARKWFGTDSSDHPGVARVIARGGHFLAGEVTLIQPLPLPYRRYDLTPAQLRTVFAHKGWTRVVAFHSRNLVHRGHERIQIEALERTFADGLLINPIVGHGRRGDFLPHLILDGYQAMLDYGVYPAGKVVLASFITYPRFAGPREAVFTALCRKNMGCSHFIVGRDHSGVASFYGPDGAKALFEELGDLGIEPIFFDAVGYDTQSERYVDLNACETAKPISGTEIRRALMAGEALPNWMMRSEVQDVVRAELMMKHALFQE</sequence>
<evidence type="ECO:0000259" key="16">
    <source>
        <dbReference type="Pfam" id="PF14306"/>
    </source>
</evidence>
<dbReference type="EMBL" id="LNQB01000083">
    <property type="protein sequence ID" value="OAP42013.1"/>
    <property type="molecule type" value="Genomic_DNA"/>
</dbReference>
<accession>A0A178Y4R9</accession>
<evidence type="ECO:0000256" key="12">
    <source>
        <dbReference type="ARBA" id="ARBA00023317"/>
    </source>
</evidence>
<protein>
    <recommendedName>
        <fullName evidence="4 13">Pyruvate kinase</fullName>
        <ecNumber evidence="4 13">2.7.1.40</ecNumber>
    </recommendedName>
</protein>
<dbReference type="PANTHER" id="PTHR43509">
    <property type="match status" value="1"/>
</dbReference>
<dbReference type="Pfam" id="PF00224">
    <property type="entry name" value="PK"/>
    <property type="match status" value="1"/>
</dbReference>